<protein>
    <submittedName>
        <fullName evidence="1">Uncharacterized protein</fullName>
    </submittedName>
</protein>
<keyword evidence="2" id="KW-1185">Reference proteome</keyword>
<evidence type="ECO:0000313" key="2">
    <source>
        <dbReference type="Proteomes" id="UP001524642"/>
    </source>
</evidence>
<proteinExistence type="predicted"/>
<gene>
    <name evidence="1" type="ORF">NRP21_27785</name>
</gene>
<comment type="caution">
    <text evidence="1">The sequence shown here is derived from an EMBL/GenBank/DDBJ whole genome shotgun (WGS) entry which is preliminary data.</text>
</comment>
<dbReference type="EMBL" id="JANJOU010000043">
    <property type="protein sequence ID" value="MCR0985858.1"/>
    <property type="molecule type" value="Genomic_DNA"/>
</dbReference>
<evidence type="ECO:0000313" key="1">
    <source>
        <dbReference type="EMBL" id="MCR0985858.1"/>
    </source>
</evidence>
<accession>A0ABT1XCJ8</accession>
<organism evidence="1 2">
    <name type="scientific">Roseomonas populi</name>
    <dbReference type="NCBI Taxonomy" id="3121582"/>
    <lineage>
        <taxon>Bacteria</taxon>
        <taxon>Pseudomonadati</taxon>
        <taxon>Pseudomonadota</taxon>
        <taxon>Alphaproteobacteria</taxon>
        <taxon>Acetobacterales</taxon>
        <taxon>Roseomonadaceae</taxon>
        <taxon>Roseomonas</taxon>
    </lineage>
</organism>
<reference evidence="1 2" key="1">
    <citation type="submission" date="2022-06" db="EMBL/GenBank/DDBJ databases">
        <title>Roseomonas CN29.</title>
        <authorList>
            <person name="Cheng Y."/>
            <person name="He X."/>
        </authorList>
    </citation>
    <scope>NUCLEOTIDE SEQUENCE [LARGE SCALE GENOMIC DNA]</scope>
    <source>
        <strain evidence="1 2">CN29</strain>
    </source>
</reference>
<dbReference type="Proteomes" id="UP001524642">
    <property type="component" value="Unassembled WGS sequence"/>
</dbReference>
<name>A0ABT1XCJ8_9PROT</name>
<sequence>MPRETPREALRVVMERLADEVPRAELVALEKVAALLMDTLAKVGAAYARQFRPARR</sequence>